<comment type="similarity">
    <text evidence="7">Belongs to the DHHC palmitoyltransferase family.</text>
</comment>
<accession>A0AA84Z6K4</accession>
<sequence>MNESTCPVFRDKLKRLFHWGPISTIWIIFFITLTSLYSTLHVAPPCSSLFGLFLSTCIFSFFYMTLKSYLCAVFVGPGFVPLGWRPCDPSAEQKLQFCNVCKGFKPPRAHHCRACNRCIMKMDHHCPWINTCCGHLNHKYFLIFLLFAPFGCITSCISLSLSIYQSPAIFPSLLLRRFQSSVLFVIADLMITLFALGLAVGVALSVGILAIFQLKAVARNQTGIESWIVAKANVWRKDIGEKKPFRYPYDLGKLVNFQQIFLWSGKVLGDGYYWPVVKGCTQYDLTLEQIYQKRLKQKIQRTFKITQNYDGSRCMCFRYGCLTAIRSPCFEEPRIPVRVGDALMVTRGTKLQYELILLRHIVNRKALDSCFVLQRDSPVVVVYDPAGYRMHDFQISQRVLDL</sequence>
<dbReference type="WBParaSite" id="SMRG1_10450.3">
    <property type="protein sequence ID" value="SMRG1_10450.3"/>
    <property type="gene ID" value="SMRG1_10450"/>
</dbReference>
<feature type="transmembrane region" description="Helical" evidence="7">
    <location>
        <begin position="140"/>
        <end position="164"/>
    </location>
</feature>
<evidence type="ECO:0000259" key="8">
    <source>
        <dbReference type="Pfam" id="PF01529"/>
    </source>
</evidence>
<protein>
    <recommendedName>
        <fullName evidence="7">Palmitoyltransferase</fullName>
        <ecNumber evidence="7">2.3.1.225</ecNumber>
    </recommendedName>
</protein>
<feature type="transmembrane region" description="Helical" evidence="7">
    <location>
        <begin position="184"/>
        <end position="212"/>
    </location>
</feature>
<name>A0AA84Z6K4_9TREM</name>
<evidence type="ECO:0000256" key="5">
    <source>
        <dbReference type="ARBA" id="ARBA00023136"/>
    </source>
</evidence>
<proteinExistence type="inferred from homology"/>
<dbReference type="GO" id="GO:0019706">
    <property type="term" value="F:protein-cysteine S-palmitoyltransferase activity"/>
    <property type="evidence" value="ECO:0007669"/>
    <property type="project" value="UniProtKB-EC"/>
</dbReference>
<keyword evidence="5 7" id="KW-0472">Membrane</keyword>
<keyword evidence="6 7" id="KW-0012">Acyltransferase</keyword>
<dbReference type="InterPro" id="IPR001594">
    <property type="entry name" value="Palmitoyltrfase_DHHC"/>
</dbReference>
<evidence type="ECO:0000313" key="9">
    <source>
        <dbReference type="Proteomes" id="UP000050790"/>
    </source>
</evidence>
<dbReference type="Pfam" id="PF01529">
    <property type="entry name" value="DHHC"/>
    <property type="match status" value="1"/>
</dbReference>
<comment type="catalytic activity">
    <reaction evidence="7">
        <text>L-cysteinyl-[protein] + hexadecanoyl-CoA = S-hexadecanoyl-L-cysteinyl-[protein] + CoA</text>
        <dbReference type="Rhea" id="RHEA:36683"/>
        <dbReference type="Rhea" id="RHEA-COMP:10131"/>
        <dbReference type="Rhea" id="RHEA-COMP:11032"/>
        <dbReference type="ChEBI" id="CHEBI:29950"/>
        <dbReference type="ChEBI" id="CHEBI:57287"/>
        <dbReference type="ChEBI" id="CHEBI:57379"/>
        <dbReference type="ChEBI" id="CHEBI:74151"/>
        <dbReference type="EC" id="2.3.1.225"/>
    </reaction>
</comment>
<comment type="subcellular location">
    <subcellularLocation>
        <location evidence="1">Membrane</location>
        <topology evidence="1">Multi-pass membrane protein</topology>
    </subcellularLocation>
</comment>
<evidence type="ECO:0000256" key="3">
    <source>
        <dbReference type="ARBA" id="ARBA00022692"/>
    </source>
</evidence>
<dbReference type="PANTHER" id="PTHR12246">
    <property type="entry name" value="PALMITOYLTRANSFERASE ZDHHC16"/>
    <property type="match status" value="1"/>
</dbReference>
<evidence type="ECO:0000256" key="7">
    <source>
        <dbReference type="RuleBase" id="RU079119"/>
    </source>
</evidence>
<dbReference type="AlphaFoldDB" id="A0AA84Z6K4"/>
<reference evidence="10" key="1">
    <citation type="submission" date="2023-11" db="UniProtKB">
        <authorList>
            <consortium name="WormBaseParasite"/>
        </authorList>
    </citation>
    <scope>IDENTIFICATION</scope>
</reference>
<keyword evidence="2 7" id="KW-0808">Transferase</keyword>
<comment type="domain">
    <text evidence="7">The DHHC domain is required for palmitoyltransferase activity.</text>
</comment>
<dbReference type="InterPro" id="IPR039859">
    <property type="entry name" value="PFA4/ZDH16/20/ERF2-like"/>
</dbReference>
<evidence type="ECO:0000313" key="10">
    <source>
        <dbReference type="WBParaSite" id="SMRG1_10450.3"/>
    </source>
</evidence>
<keyword evidence="3 7" id="KW-0812">Transmembrane</keyword>
<dbReference type="GO" id="GO:0016020">
    <property type="term" value="C:membrane"/>
    <property type="evidence" value="ECO:0007669"/>
    <property type="project" value="UniProtKB-SubCell"/>
</dbReference>
<evidence type="ECO:0000256" key="4">
    <source>
        <dbReference type="ARBA" id="ARBA00022989"/>
    </source>
</evidence>
<evidence type="ECO:0000256" key="6">
    <source>
        <dbReference type="ARBA" id="ARBA00023315"/>
    </source>
</evidence>
<feature type="transmembrane region" description="Helical" evidence="7">
    <location>
        <begin position="49"/>
        <end position="66"/>
    </location>
</feature>
<evidence type="ECO:0000256" key="1">
    <source>
        <dbReference type="ARBA" id="ARBA00004141"/>
    </source>
</evidence>
<dbReference type="Proteomes" id="UP000050790">
    <property type="component" value="Unassembled WGS sequence"/>
</dbReference>
<organism evidence="9 10">
    <name type="scientific">Schistosoma margrebowiei</name>
    <dbReference type="NCBI Taxonomy" id="48269"/>
    <lineage>
        <taxon>Eukaryota</taxon>
        <taxon>Metazoa</taxon>
        <taxon>Spiralia</taxon>
        <taxon>Lophotrochozoa</taxon>
        <taxon>Platyhelminthes</taxon>
        <taxon>Trematoda</taxon>
        <taxon>Digenea</taxon>
        <taxon>Strigeidida</taxon>
        <taxon>Schistosomatoidea</taxon>
        <taxon>Schistosomatidae</taxon>
        <taxon>Schistosoma</taxon>
    </lineage>
</organism>
<dbReference type="PROSITE" id="PS50216">
    <property type="entry name" value="DHHC"/>
    <property type="match status" value="1"/>
</dbReference>
<feature type="transmembrane region" description="Helical" evidence="7">
    <location>
        <begin position="16"/>
        <end position="37"/>
    </location>
</feature>
<dbReference type="EC" id="2.3.1.225" evidence="7"/>
<feature type="domain" description="Palmitoyltransferase DHHC" evidence="8">
    <location>
        <begin position="93"/>
        <end position="227"/>
    </location>
</feature>
<evidence type="ECO:0000256" key="2">
    <source>
        <dbReference type="ARBA" id="ARBA00022679"/>
    </source>
</evidence>
<keyword evidence="4 7" id="KW-1133">Transmembrane helix</keyword>